<protein>
    <recommendedName>
        <fullName evidence="2">RING-type E3 ubiquitin transferase</fullName>
        <ecNumber evidence="2">2.3.2.27</ecNumber>
    </recommendedName>
</protein>
<dbReference type="Proteomes" id="UP000033588">
    <property type="component" value="Unassembled WGS sequence"/>
</dbReference>
<keyword evidence="6" id="KW-0808">Transferase</keyword>
<feature type="region of interest" description="Disordered" evidence="7">
    <location>
        <begin position="1899"/>
        <end position="1933"/>
    </location>
</feature>
<evidence type="ECO:0000256" key="2">
    <source>
        <dbReference type="ARBA" id="ARBA00012483"/>
    </source>
</evidence>
<evidence type="ECO:0000256" key="7">
    <source>
        <dbReference type="SAM" id="MobiDB-lite"/>
    </source>
</evidence>
<keyword evidence="6" id="KW-0833">Ubl conjugation pathway</keyword>
<dbReference type="InterPro" id="IPR003591">
    <property type="entry name" value="Leu-rich_rpt_typical-subtyp"/>
</dbReference>
<dbReference type="Pfam" id="PF20178">
    <property type="entry name" value="ToxA_N"/>
    <property type="match status" value="1"/>
</dbReference>
<comment type="PTM">
    <text evidence="6">Ubiquitinated in the presence of host E1 ubiquitin-activating enzyme, E2 ubiquitin-conjugating enzyme and ubiquitin.</text>
</comment>
<gene>
    <name evidence="9" type="ORF">VC35_06120</name>
</gene>
<feature type="active site" description="Glycyl thioester intermediate" evidence="6">
    <location>
        <position position="2006"/>
    </location>
</feature>
<dbReference type="InterPro" id="IPR032675">
    <property type="entry name" value="LRR_dom_sf"/>
</dbReference>
<dbReference type="SUPFAM" id="SSF52058">
    <property type="entry name" value="L domain-like"/>
    <property type="match status" value="2"/>
</dbReference>
<keyword evidence="6" id="KW-1035">Host cytoplasm</keyword>
<comment type="caution">
    <text evidence="9">The sequence shown here is derived from an EMBL/GenBank/DDBJ whole genome shotgun (WGS) entry which is preliminary data.</text>
</comment>
<dbReference type="OrthoDB" id="1467561at2"/>
<dbReference type="PROSITE" id="PS51450">
    <property type="entry name" value="LRR"/>
    <property type="match status" value="2"/>
</dbReference>
<comment type="catalytic activity">
    <reaction evidence="1">
        <text>S-ubiquitinyl-[E2 ubiquitin-conjugating enzyme]-L-cysteine + [acceptor protein]-L-lysine = [E2 ubiquitin-conjugating enzyme]-L-cysteine + N(6)-ubiquitinyl-[acceptor protein]-L-lysine.</text>
        <dbReference type="EC" id="2.3.2.27"/>
    </reaction>
</comment>
<dbReference type="PROSITE" id="PS52053">
    <property type="entry name" value="NEL"/>
    <property type="match status" value="1"/>
</dbReference>
<dbReference type="GO" id="GO:0016567">
    <property type="term" value="P:protein ubiquitination"/>
    <property type="evidence" value="ECO:0007669"/>
    <property type="project" value="InterPro"/>
</dbReference>
<dbReference type="Gene3D" id="1.20.58.360">
    <property type="entry name" value="Shigella T3SS effector IpaH defines"/>
    <property type="match status" value="1"/>
</dbReference>
<evidence type="ECO:0000256" key="6">
    <source>
        <dbReference type="PROSITE-ProRule" id="PRU01398"/>
    </source>
</evidence>
<keyword evidence="4" id="KW-0677">Repeat</keyword>
<dbReference type="EMBL" id="LACC01000009">
    <property type="protein sequence ID" value="KJZ49301.1"/>
    <property type="molecule type" value="Genomic_DNA"/>
</dbReference>
<keyword evidence="3" id="KW-0433">Leucine-rich repeat</keyword>
<dbReference type="PANTHER" id="PTHR48051:SF1">
    <property type="entry name" value="RAS SUPPRESSOR PROTEIN 1"/>
    <property type="match status" value="1"/>
</dbReference>
<dbReference type="RefSeq" id="WP_046038492.1">
    <property type="nucleotide sequence ID" value="NZ_LACC01000009.1"/>
</dbReference>
<keyword evidence="6" id="KW-0832">Ubl conjugation</keyword>
<evidence type="ECO:0000259" key="8">
    <source>
        <dbReference type="PROSITE" id="PS52053"/>
    </source>
</evidence>
<dbReference type="InterPro" id="IPR029487">
    <property type="entry name" value="NEL_dom"/>
</dbReference>
<organism evidence="9 10">
    <name type="scientific">Pseudomonas fluorescens</name>
    <dbReference type="NCBI Taxonomy" id="294"/>
    <lineage>
        <taxon>Bacteria</taxon>
        <taxon>Pseudomonadati</taxon>
        <taxon>Pseudomonadota</taxon>
        <taxon>Gammaproteobacteria</taxon>
        <taxon>Pseudomonadales</taxon>
        <taxon>Pseudomonadaceae</taxon>
        <taxon>Pseudomonas</taxon>
    </lineage>
</organism>
<evidence type="ECO:0000313" key="10">
    <source>
        <dbReference type="Proteomes" id="UP000033588"/>
    </source>
</evidence>
<dbReference type="Pfam" id="PF14496">
    <property type="entry name" value="NEL"/>
    <property type="match status" value="1"/>
</dbReference>
<accession>A0A0F4TY81</accession>
<feature type="region of interest" description="Disordered" evidence="7">
    <location>
        <begin position="1"/>
        <end position="26"/>
    </location>
</feature>
<dbReference type="GO" id="GO:0005576">
    <property type="term" value="C:extracellular region"/>
    <property type="evidence" value="ECO:0007669"/>
    <property type="project" value="UniProtKB-UniRule"/>
</dbReference>
<feature type="domain" description="NEL" evidence="8">
    <location>
        <begin position="1919"/>
        <end position="2208"/>
    </location>
</feature>
<dbReference type="InterPro" id="IPR046673">
    <property type="entry name" value="ToxA_N"/>
</dbReference>
<dbReference type="InterPro" id="IPR050216">
    <property type="entry name" value="LRR_domain-containing"/>
</dbReference>
<dbReference type="PANTHER" id="PTHR48051">
    <property type="match status" value="1"/>
</dbReference>
<evidence type="ECO:0000256" key="4">
    <source>
        <dbReference type="ARBA" id="ARBA00022737"/>
    </source>
</evidence>
<dbReference type="SMART" id="SM00369">
    <property type="entry name" value="LRR_TYP"/>
    <property type="match status" value="10"/>
</dbReference>
<evidence type="ECO:0000256" key="3">
    <source>
        <dbReference type="ARBA" id="ARBA00022614"/>
    </source>
</evidence>
<dbReference type="Gene3D" id="1.20.1270.130">
    <property type="entry name" value="Shigella T3SS effector IpaH domain"/>
    <property type="match status" value="1"/>
</dbReference>
<dbReference type="Gene3D" id="3.80.10.10">
    <property type="entry name" value="Ribonuclease Inhibitor"/>
    <property type="match status" value="3"/>
</dbReference>
<evidence type="ECO:0000313" key="9">
    <source>
        <dbReference type="EMBL" id="KJZ49301.1"/>
    </source>
</evidence>
<proteinExistence type="inferred from homology"/>
<dbReference type="EC" id="2.3.2.27" evidence="2"/>
<feature type="compositionally biased region" description="Low complexity" evidence="7">
    <location>
        <begin position="1"/>
        <end position="21"/>
    </location>
</feature>
<dbReference type="Pfam" id="PF13516">
    <property type="entry name" value="LRR_6"/>
    <property type="match status" value="1"/>
</dbReference>
<keyword evidence="6" id="KW-0964">Secreted</keyword>
<dbReference type="PATRIC" id="fig|294.132.peg.5815"/>
<evidence type="ECO:0000256" key="1">
    <source>
        <dbReference type="ARBA" id="ARBA00000900"/>
    </source>
</evidence>
<dbReference type="GO" id="GO:0061630">
    <property type="term" value="F:ubiquitin protein ligase activity"/>
    <property type="evidence" value="ECO:0007669"/>
    <property type="project" value="UniProtKB-EC"/>
</dbReference>
<dbReference type="GO" id="GO:0005737">
    <property type="term" value="C:cytoplasm"/>
    <property type="evidence" value="ECO:0007669"/>
    <property type="project" value="TreeGrafter"/>
</dbReference>
<reference evidence="9 10" key="1">
    <citation type="submission" date="2015-03" db="EMBL/GenBank/DDBJ databases">
        <title>Comparative genomics of Pseudomonas insights into diversity of traits involved in vanlence and defense.</title>
        <authorList>
            <person name="Qin Y."/>
        </authorList>
    </citation>
    <scope>NUCLEOTIDE SEQUENCE [LARGE SCALE GENOMIC DNA]</scope>
    <source>
        <strain evidence="9 10">C8</strain>
    </source>
</reference>
<comment type="similarity">
    <text evidence="6">Belongs to the LRR-containing bacterial E3 ligase family.</text>
</comment>
<evidence type="ECO:0000256" key="5">
    <source>
        <dbReference type="ARBA" id="ARBA00023026"/>
    </source>
</evidence>
<feature type="compositionally biased region" description="Acidic residues" evidence="7">
    <location>
        <begin position="1899"/>
        <end position="1919"/>
    </location>
</feature>
<keyword evidence="5" id="KW-0843">Virulence</keyword>
<dbReference type="InterPro" id="IPR001611">
    <property type="entry name" value="Leu-rich_rpt"/>
</dbReference>
<dbReference type="Pfam" id="PF13855">
    <property type="entry name" value="LRR_8"/>
    <property type="match status" value="1"/>
</dbReference>
<name>A0A0F4TY81_PSEFL</name>
<sequence length="2208" mass="244492">MSISSRTSSPTSKPLLPGKSSMHSESLERMTPDWLISATTSRRAAIKDSAIRLPDWYVHASGAQQQALRASFNASFISQTRLDQKMSALHDAETFAGPILAKALKDRFSIDVDVSKTWVCLRRPLEAGMFDIEVSSFEVLKLSLLQAALHNFEASECEEGAFHRGSGFVVETPTPGTFKDVALGMTVRQFLSLCRSLDIGAQYQTFVSGFFQPADTRAEANLREQFIDSQKTAMRAAADLALLKKDIEPQDYSMILSVIGGEVHPRLGDRQVWFRDLILMKRRMTGCVVFSISEQYRYTSDFIVYIPHDPEHPLKRYTSAQLSDEFKRQFTAGNSRSASDGRPTAHQRFFSQFVAYADRPYYFSQFTRKAADAPGDPLHSFWVKVARYIPPISTFVGIKELPPEAQGKREPVEDPYLDPMGTTRNGVAGIWSANTDLWTYLYEQNRAKVIADARSHAVPTAEVDARVRAAKLNHLLEIGMLGLNMVSMFVPVLGEIMLAVMAGQLLYESFEGVVEWSEGDQNAAKAHLIDVAENLALIAAMAGAGKVLGKMAPVAPEPVVEGLDAIKHPDGATRLWKPDLKAYECNVELGDDIAPNALGQFRANRKTYIRQVGKVYEITFDSSLKKWRIKHPSDVRAWRPILEHNGHGAWRHTLERPLEWDRLTLLRRMGHGTEALTDEQLLTIADASGTHDNALRKMHLDRLPPPPGLAELLAAFEAGPGNTKAVKGPVAMLQRACPGLSESAANRVLLDGNAEELERWQTTRRIPLNMLEEGRWYARQGRVNQAFAGLLLERMASADSRWLALHSLEKLPGWSDGVRLEVRDSHVEGPLIDGIGSQAADTHKYVVKKGPAYQAFDERGEELNGIPRNGDNFYPSIMHALPDAARQALGVPHVAQGSQLRTAIIDYAVTHRGELAQSLETRTGKHATFKPPVRVNERLVGYYASGRGQGINPSLAIRVRNVYPALTEQQANGFVLAQLRAGKTDAQIYGLLQTRLREWETLEATLDQWVGEPSPSSALERMLGGKASVAQSLKDSWRNSPLAAEQARFTLLDLTCDEALPSLSADFSHVRDLYVRGRCITDANADALLANFPRLRKLRINATGNQFSNVPEIIGTMPELTDLSLYSSAPYAADMPTRLSALTRLEYLNVYCSGFAPIALDVSQLRNLRLLEVLAPSLFEWPSGVLELPRLERLNLKGTGIRTLPDGMFNGHEKLWSGLSLDWSNFLRENFRPAYEYAKRQPPHLVDLEEMVRDYSKGELRRVGEGINENHEALFNQFVEQWQDAEARYGAIEALSEQHHALNRNLNDWSYRVREMPTAINEMTGRTLAANSLRACWRNGVFKRYGATVNASVLDLPNLGLSDFPELPAGAFPEVQTLYLRGSKAPAAQIRDFISGFSELQTLDLRSCGLTEIPIGPDKLGKLTQLDLSSNAIVVDPGVQQGLDGLQTLEYLDLSSNPLNSLDVSAMTRLKALNLRATELRDWPAGAQDLPELTWLDLRDSKISELPVAVLENEVMLKTNLGGSPLTHQAGAMLRTAWQRTEVARVLPEGALQRFAMEPIPLGFPPSESGLSIAQHLLTLPEVAAGEGAEVFTRRLQRLKPALADDEALQALEQMRERGASEVQISERLAGWEQTFEALTRQLNGWIFTRGVRGTGWMVSSSIRRLGALRILECWRQGLTGVEGVANAVLDLSGLQLGDLPEMPATFEHVGRLNLTGVKLTPTGSDGFLNAFTRLKTLELNGNGLEAIPEPVQHMGTLERLELSSNRLSDAEHLYASLSNLERLNRLDLGYNELESFDLDVFEALVTLDLRNNNLAQWPDGVLDAAHLRVLNLSGNDITSVPAQALDGNHNVLMIGIDLSDNNLALESLERLRAYRDSGARDTVLGLSRAELDELLDDAHDEGESDSVESDEELPDVEPDSAQKTPWLVNTPPEELAGKSEIWNRLAAEPDNAAFFHLLSRLQDTQEFRVANADLTRRVWTVMEAAASNSELREVLFASSSTHGTCVDGRILTFSGLESKVFTHNALLDIPPGGLSVKGEALLKLSRQLFRLDKIDDLATKAAANTGEDEAEVRLGYRIGLTEGWDDGLILPGQPKHMTYASGVTRQQLADARVEIVNAERSDGFFEDLIQRDYWVSYLKEKYPEEFRALDEVDSQAGEDDGVDIADDAALLTQMFEQAAARNAKMIELSRKEVAGGEPQPGTSARSS</sequence>